<reference evidence="1 2" key="1">
    <citation type="journal article" date="2020" name="Phytopathology">
        <title>Genome Sequence Resources of Colletotrichum truncatum, C. plurivorum, C. musicola, and C. sojae: Four Species Pathogenic to Soybean (Glycine max).</title>
        <authorList>
            <person name="Rogerio F."/>
            <person name="Boufleur T.R."/>
            <person name="Ciampi-Guillardi M."/>
            <person name="Sukno S.A."/>
            <person name="Thon M.R."/>
            <person name="Massola Junior N.S."/>
            <person name="Baroncelli R."/>
        </authorList>
    </citation>
    <scope>NUCLEOTIDE SEQUENCE [LARGE SCALE GENOMIC DNA]</scope>
    <source>
        <strain evidence="1 2">LFN0009</strain>
    </source>
</reference>
<keyword evidence="2" id="KW-1185">Reference proteome</keyword>
<dbReference type="EMBL" id="WIGN01000067">
    <property type="protein sequence ID" value="KAF6812094.1"/>
    <property type="molecule type" value="Genomic_DNA"/>
</dbReference>
<dbReference type="Proteomes" id="UP000652219">
    <property type="component" value="Unassembled WGS sequence"/>
</dbReference>
<evidence type="ECO:0000313" key="1">
    <source>
        <dbReference type="EMBL" id="KAF6812094.1"/>
    </source>
</evidence>
<accession>A0A8H6JF96</accession>
<organism evidence="1 2">
    <name type="scientific">Colletotrichum sojae</name>
    <dbReference type="NCBI Taxonomy" id="2175907"/>
    <lineage>
        <taxon>Eukaryota</taxon>
        <taxon>Fungi</taxon>
        <taxon>Dikarya</taxon>
        <taxon>Ascomycota</taxon>
        <taxon>Pezizomycotina</taxon>
        <taxon>Sordariomycetes</taxon>
        <taxon>Hypocreomycetidae</taxon>
        <taxon>Glomerellales</taxon>
        <taxon>Glomerellaceae</taxon>
        <taxon>Colletotrichum</taxon>
        <taxon>Colletotrichum orchidearum species complex</taxon>
    </lineage>
</organism>
<evidence type="ECO:0000313" key="2">
    <source>
        <dbReference type="Proteomes" id="UP000652219"/>
    </source>
</evidence>
<proteinExistence type="predicted"/>
<sequence length="253" mass="28960">MSLRKFTATESNAEERFKLLIIWYKCLKKPADQQRPAPTAKKPSLRSIPACGQSEGGLVLVNGNGIGYVCGSERVEGLCIDKAIRFPGTSIESAIRPYIPPDTPLDNRHITCQTEEATFRLRKRKGSRKELLWKRVDGVAQVEKDFEILEAEILDQNNTVVGYVIPTYQRKTISTNWYHFIVLSESQYWGNEDRVDIIGYPRYNVMLIEWDTRREFAQRIGLGKINKPAWESAGPKVTRVILNQKRMVVFSLP</sequence>
<dbReference type="AlphaFoldDB" id="A0A8H6JF96"/>
<comment type="caution">
    <text evidence="1">The sequence shown here is derived from an EMBL/GenBank/DDBJ whole genome shotgun (WGS) entry which is preliminary data.</text>
</comment>
<protein>
    <submittedName>
        <fullName evidence="1">Uncharacterized protein</fullName>
    </submittedName>
</protein>
<name>A0A8H6JF96_9PEZI</name>
<gene>
    <name evidence="1" type="ORF">CSOJ01_05375</name>
</gene>